<proteinExistence type="predicted"/>
<feature type="coiled-coil region" evidence="1">
    <location>
        <begin position="6"/>
        <end position="33"/>
    </location>
</feature>
<feature type="compositionally biased region" description="Low complexity" evidence="2">
    <location>
        <begin position="96"/>
        <end position="105"/>
    </location>
</feature>
<protein>
    <submittedName>
        <fullName evidence="3">Uncharacterized protein</fullName>
    </submittedName>
</protein>
<reference evidence="3" key="1">
    <citation type="journal article" date="2022" name="bioRxiv">
        <title>Sequencing and chromosome-scale assembly of the giantPleurodeles waltlgenome.</title>
        <authorList>
            <person name="Brown T."/>
            <person name="Elewa A."/>
            <person name="Iarovenko S."/>
            <person name="Subramanian E."/>
            <person name="Araus A.J."/>
            <person name="Petzold A."/>
            <person name="Susuki M."/>
            <person name="Suzuki K.-i.T."/>
            <person name="Hayashi T."/>
            <person name="Toyoda A."/>
            <person name="Oliveira C."/>
            <person name="Osipova E."/>
            <person name="Leigh N.D."/>
            <person name="Simon A."/>
            <person name="Yun M.H."/>
        </authorList>
    </citation>
    <scope>NUCLEOTIDE SEQUENCE</scope>
    <source>
        <strain evidence="3">20211129_DDA</strain>
        <tissue evidence="3">Liver</tissue>
    </source>
</reference>
<keyword evidence="4" id="KW-1185">Reference proteome</keyword>
<evidence type="ECO:0000256" key="1">
    <source>
        <dbReference type="SAM" id="Coils"/>
    </source>
</evidence>
<keyword evidence="1" id="KW-0175">Coiled coil</keyword>
<sequence length="174" mass="20551">MIRQLIDIAQEEYEKYRNEVDTLNKQIEEAKWGDISMKNYDILNKIIDQYEEDIIQRQNRKFRRDLTDYHLSRVYTFGKKYDNIKTSTLITELPSCSETLPSSETESLEENEKRQPSRPTVHFYEEVRRHRLGLGTAQDSHTKPPGSTTQETNISGIQTRARSKEARHKDQTKN</sequence>
<accession>A0AAV7LRV5</accession>
<feature type="compositionally biased region" description="Polar residues" evidence="2">
    <location>
        <begin position="145"/>
        <end position="160"/>
    </location>
</feature>
<evidence type="ECO:0000256" key="2">
    <source>
        <dbReference type="SAM" id="MobiDB-lite"/>
    </source>
</evidence>
<comment type="caution">
    <text evidence="3">The sequence shown here is derived from an EMBL/GenBank/DDBJ whole genome shotgun (WGS) entry which is preliminary data.</text>
</comment>
<organism evidence="3 4">
    <name type="scientific">Pleurodeles waltl</name>
    <name type="common">Iberian ribbed newt</name>
    <dbReference type="NCBI Taxonomy" id="8319"/>
    <lineage>
        <taxon>Eukaryota</taxon>
        <taxon>Metazoa</taxon>
        <taxon>Chordata</taxon>
        <taxon>Craniata</taxon>
        <taxon>Vertebrata</taxon>
        <taxon>Euteleostomi</taxon>
        <taxon>Amphibia</taxon>
        <taxon>Batrachia</taxon>
        <taxon>Caudata</taxon>
        <taxon>Salamandroidea</taxon>
        <taxon>Salamandridae</taxon>
        <taxon>Pleurodelinae</taxon>
        <taxon>Pleurodeles</taxon>
    </lineage>
</organism>
<name>A0AAV7LRV5_PLEWA</name>
<dbReference type="Proteomes" id="UP001066276">
    <property type="component" value="Chromosome 11"/>
</dbReference>
<gene>
    <name evidence="3" type="ORF">NDU88_006216</name>
</gene>
<feature type="compositionally biased region" description="Basic and acidic residues" evidence="2">
    <location>
        <begin position="162"/>
        <end position="174"/>
    </location>
</feature>
<dbReference type="AlphaFoldDB" id="A0AAV7LRV5"/>
<evidence type="ECO:0000313" key="4">
    <source>
        <dbReference type="Proteomes" id="UP001066276"/>
    </source>
</evidence>
<evidence type="ECO:0000313" key="3">
    <source>
        <dbReference type="EMBL" id="KAJ1093107.1"/>
    </source>
</evidence>
<feature type="region of interest" description="Disordered" evidence="2">
    <location>
        <begin position="96"/>
        <end position="174"/>
    </location>
</feature>
<dbReference type="EMBL" id="JANPWB010000015">
    <property type="protein sequence ID" value="KAJ1093107.1"/>
    <property type="molecule type" value="Genomic_DNA"/>
</dbReference>